<name>A0A165CRK6_EXIGL</name>
<organism evidence="1 2">
    <name type="scientific">Exidia glandulosa HHB12029</name>
    <dbReference type="NCBI Taxonomy" id="1314781"/>
    <lineage>
        <taxon>Eukaryota</taxon>
        <taxon>Fungi</taxon>
        <taxon>Dikarya</taxon>
        <taxon>Basidiomycota</taxon>
        <taxon>Agaricomycotina</taxon>
        <taxon>Agaricomycetes</taxon>
        <taxon>Auriculariales</taxon>
        <taxon>Exidiaceae</taxon>
        <taxon>Exidia</taxon>
    </lineage>
</organism>
<accession>A0A165CRK6</accession>
<reference evidence="1 2" key="1">
    <citation type="journal article" date="2016" name="Mol. Biol. Evol.">
        <title>Comparative Genomics of Early-Diverging Mushroom-Forming Fungi Provides Insights into the Origins of Lignocellulose Decay Capabilities.</title>
        <authorList>
            <person name="Nagy L.G."/>
            <person name="Riley R."/>
            <person name="Tritt A."/>
            <person name="Adam C."/>
            <person name="Daum C."/>
            <person name="Floudas D."/>
            <person name="Sun H."/>
            <person name="Yadav J.S."/>
            <person name="Pangilinan J."/>
            <person name="Larsson K.H."/>
            <person name="Matsuura K."/>
            <person name="Barry K."/>
            <person name="Labutti K."/>
            <person name="Kuo R."/>
            <person name="Ohm R.A."/>
            <person name="Bhattacharya S.S."/>
            <person name="Shirouzu T."/>
            <person name="Yoshinaga Y."/>
            <person name="Martin F.M."/>
            <person name="Grigoriev I.V."/>
            <person name="Hibbett D.S."/>
        </authorList>
    </citation>
    <scope>NUCLEOTIDE SEQUENCE [LARGE SCALE GENOMIC DNA]</scope>
    <source>
        <strain evidence="1 2">HHB12029</strain>
    </source>
</reference>
<dbReference type="OrthoDB" id="2922289at2759"/>
<keyword evidence="2" id="KW-1185">Reference proteome</keyword>
<dbReference type="STRING" id="1314781.A0A165CRK6"/>
<dbReference type="Proteomes" id="UP000077266">
    <property type="component" value="Unassembled WGS sequence"/>
</dbReference>
<gene>
    <name evidence="1" type="ORF">EXIGLDRAFT_626337</name>
</gene>
<dbReference type="InParanoid" id="A0A165CRK6"/>
<evidence type="ECO:0000313" key="2">
    <source>
        <dbReference type="Proteomes" id="UP000077266"/>
    </source>
</evidence>
<proteinExistence type="predicted"/>
<protein>
    <recommendedName>
        <fullName evidence="3">Type II toxin-antitoxin system HicA family toxin</fullName>
    </recommendedName>
</protein>
<evidence type="ECO:0000313" key="1">
    <source>
        <dbReference type="EMBL" id="KZV82966.1"/>
    </source>
</evidence>
<dbReference type="EMBL" id="KV426295">
    <property type="protein sequence ID" value="KZV82966.1"/>
    <property type="molecule type" value="Genomic_DNA"/>
</dbReference>
<sequence length="92" mass="10380">MTTSWDEFVGAMIEIGFTVDAPTVGSCVRFTPRGGEPPINFHRPFPDPTIHPVMLRDFVAHLRDTYGFDEEMFQTWEARHAIDARQAADSPA</sequence>
<evidence type="ECO:0008006" key="3">
    <source>
        <dbReference type="Google" id="ProtNLM"/>
    </source>
</evidence>
<dbReference type="AlphaFoldDB" id="A0A165CRK6"/>